<sequence>MGWKLVLAVCVPALLAIVILTAEARGPLSASIQSCKGVVAPYFNGMAMLFSLYAALLASDAWQKDIQARRFVSGETNAARLIAHTAHAMGVTAALMPKLRAYLEASSGEMDRGTVIRAARGKTENAFDDLVGAIVREPSLDSSSRAILIGEAQTMMRAREDRVHLASDATVPLKGFAMVIFGAITQIALMLVHLGQRRPMRVAVSLFTVSFSTCLVLTAIFGAPFQVFMPHQPGAALSDVLKGL</sequence>
<proteinExistence type="predicted"/>
<feature type="transmembrane region" description="Helical" evidence="1">
    <location>
        <begin position="175"/>
        <end position="195"/>
    </location>
</feature>
<protein>
    <recommendedName>
        <fullName evidence="4">DUF4239 domain-containing protein</fullName>
    </recommendedName>
</protein>
<keyword evidence="1" id="KW-0472">Membrane</keyword>
<comment type="caution">
    <text evidence="2">The sequence shown here is derived from an EMBL/GenBank/DDBJ whole genome shotgun (WGS) entry which is preliminary data.</text>
</comment>
<evidence type="ECO:0008006" key="4">
    <source>
        <dbReference type="Google" id="ProtNLM"/>
    </source>
</evidence>
<feature type="transmembrane region" description="Helical" evidence="1">
    <location>
        <begin position="202"/>
        <end position="223"/>
    </location>
</feature>
<feature type="transmembrane region" description="Helical" evidence="1">
    <location>
        <begin position="78"/>
        <end position="96"/>
    </location>
</feature>
<gene>
    <name evidence="2" type="ORF">LJ725_00320</name>
</gene>
<keyword evidence="1" id="KW-1133">Transmembrane helix</keyword>
<dbReference type="Proteomes" id="UP001198862">
    <property type="component" value="Unassembled WGS sequence"/>
</dbReference>
<keyword evidence="1" id="KW-0812">Transmembrane</keyword>
<dbReference type="InterPro" id="IPR025333">
    <property type="entry name" value="DUF4239"/>
</dbReference>
<evidence type="ECO:0000313" key="3">
    <source>
        <dbReference type="Proteomes" id="UP001198862"/>
    </source>
</evidence>
<evidence type="ECO:0000313" key="2">
    <source>
        <dbReference type="EMBL" id="MCC8427395.1"/>
    </source>
</evidence>
<organism evidence="2 3">
    <name type="scientific">Reyranella aquatilis</name>
    <dbReference type="NCBI Taxonomy" id="2035356"/>
    <lineage>
        <taxon>Bacteria</taxon>
        <taxon>Pseudomonadati</taxon>
        <taxon>Pseudomonadota</taxon>
        <taxon>Alphaproteobacteria</taxon>
        <taxon>Hyphomicrobiales</taxon>
        <taxon>Reyranellaceae</taxon>
        <taxon>Reyranella</taxon>
    </lineage>
</organism>
<dbReference type="Pfam" id="PF14023">
    <property type="entry name" value="Bestrophin-like"/>
    <property type="match status" value="1"/>
</dbReference>
<reference evidence="2 3" key="1">
    <citation type="submission" date="2021-11" db="EMBL/GenBank/DDBJ databases">
        <authorList>
            <person name="Lee D.-H."/>
            <person name="Kim S.-B."/>
        </authorList>
    </citation>
    <scope>NUCLEOTIDE SEQUENCE [LARGE SCALE GENOMIC DNA]</scope>
    <source>
        <strain evidence="2 3">KCTC 52223</strain>
    </source>
</reference>
<dbReference type="RefSeq" id="WP_230548633.1">
    <property type="nucleotide sequence ID" value="NZ_JAJISD010000001.1"/>
</dbReference>
<keyword evidence="3" id="KW-1185">Reference proteome</keyword>
<name>A0ABS8KMY2_9HYPH</name>
<accession>A0ABS8KMY2</accession>
<feature type="transmembrane region" description="Helical" evidence="1">
    <location>
        <begin position="40"/>
        <end position="58"/>
    </location>
</feature>
<evidence type="ECO:0000256" key="1">
    <source>
        <dbReference type="SAM" id="Phobius"/>
    </source>
</evidence>
<dbReference type="EMBL" id="JAJISD010000001">
    <property type="protein sequence ID" value="MCC8427395.1"/>
    <property type="molecule type" value="Genomic_DNA"/>
</dbReference>